<reference evidence="1 2" key="1">
    <citation type="submission" date="2019-07" db="EMBL/GenBank/DDBJ databases">
        <title>Full genome sequence of Humibacter sp. WJ7-1.</title>
        <authorList>
            <person name="Im W.-T."/>
        </authorList>
    </citation>
    <scope>NUCLEOTIDE SEQUENCE [LARGE SCALE GENOMIC DNA]</scope>
    <source>
        <strain evidence="1 2">WJ7-1</strain>
    </source>
</reference>
<evidence type="ECO:0000313" key="2">
    <source>
        <dbReference type="Proteomes" id="UP000320216"/>
    </source>
</evidence>
<dbReference type="AlphaFoldDB" id="A0A5B8M4H6"/>
<evidence type="ECO:0008006" key="3">
    <source>
        <dbReference type="Google" id="ProtNLM"/>
    </source>
</evidence>
<dbReference type="OrthoDB" id="280176at2"/>
<dbReference type="EMBL" id="CP042305">
    <property type="protein sequence ID" value="QDZ15216.1"/>
    <property type="molecule type" value="Genomic_DNA"/>
</dbReference>
<dbReference type="Proteomes" id="UP000320216">
    <property type="component" value="Chromosome"/>
</dbReference>
<dbReference type="RefSeq" id="WP_146320872.1">
    <property type="nucleotide sequence ID" value="NZ_CP042305.1"/>
</dbReference>
<dbReference type="KEGG" id="huw:FPZ11_11010"/>
<organism evidence="1 2">
    <name type="scientific">Humibacter ginsenosidimutans</name>
    <dbReference type="NCBI Taxonomy" id="2599293"/>
    <lineage>
        <taxon>Bacteria</taxon>
        <taxon>Bacillati</taxon>
        <taxon>Actinomycetota</taxon>
        <taxon>Actinomycetes</taxon>
        <taxon>Micrococcales</taxon>
        <taxon>Microbacteriaceae</taxon>
        <taxon>Humibacter</taxon>
    </lineage>
</organism>
<proteinExistence type="predicted"/>
<name>A0A5B8M4H6_9MICO</name>
<sequence length="309" mass="32791">MPLFRRKGPAPDDAAPIEQRVTAIAREVAAEAGFETVALETADPHEPVLVGDDGYQFALYNLITMCRDADPTQWRSIAQNHIGSLVRARRQATPAQLDRTALLQQVRARVVPDVGLDGPVDLSYARPVAPGLALVLCIDYPETVTTVNAAEVAKLAAPLDELFEVGLRNTAAEPVDEHEPLEDGVSLVGGASLFVASKIADLEAFRRLTGEAQHGIVFSVPNRSVILYTKPTGTDAPKNVTALARFTAHFVVANADSQPGGVLSPLLYYVDDADEIEDVGAPDADGGYVVRASGRFGAMLESLAGGPAE</sequence>
<protein>
    <recommendedName>
        <fullName evidence="3">DUF1444 family protein</fullName>
    </recommendedName>
</protein>
<keyword evidence="2" id="KW-1185">Reference proteome</keyword>
<accession>A0A5B8M4H6</accession>
<evidence type="ECO:0000313" key="1">
    <source>
        <dbReference type="EMBL" id="QDZ15216.1"/>
    </source>
</evidence>
<gene>
    <name evidence="1" type="ORF">FPZ11_11010</name>
</gene>